<organism evidence="2 3">
    <name type="scientific">Reinekea forsetii</name>
    <dbReference type="NCBI Taxonomy" id="1336806"/>
    <lineage>
        <taxon>Bacteria</taxon>
        <taxon>Pseudomonadati</taxon>
        <taxon>Pseudomonadota</taxon>
        <taxon>Gammaproteobacteria</taxon>
        <taxon>Oceanospirillales</taxon>
        <taxon>Saccharospirillaceae</taxon>
        <taxon>Reinekea</taxon>
    </lineage>
</organism>
<dbReference type="InterPro" id="IPR002645">
    <property type="entry name" value="STAS_dom"/>
</dbReference>
<dbReference type="Gene3D" id="3.30.750.24">
    <property type="entry name" value="STAS domain"/>
    <property type="match status" value="1"/>
</dbReference>
<dbReference type="KEGG" id="rfo:REIFOR_01772"/>
<accession>A0A2K8KQ80</accession>
<dbReference type="InterPro" id="IPR036513">
    <property type="entry name" value="STAS_dom_sf"/>
</dbReference>
<evidence type="ECO:0000313" key="2">
    <source>
        <dbReference type="EMBL" id="ATX76910.1"/>
    </source>
</evidence>
<dbReference type="Pfam" id="PF01740">
    <property type="entry name" value="STAS"/>
    <property type="match status" value="1"/>
</dbReference>
<evidence type="ECO:0000313" key="3">
    <source>
        <dbReference type="Proteomes" id="UP000229757"/>
    </source>
</evidence>
<dbReference type="Proteomes" id="UP000229757">
    <property type="component" value="Chromosome"/>
</dbReference>
<evidence type="ECO:0000259" key="1">
    <source>
        <dbReference type="PROSITE" id="PS50801"/>
    </source>
</evidence>
<dbReference type="AlphaFoldDB" id="A0A2K8KQ80"/>
<name>A0A2K8KQ80_9GAMM</name>
<feature type="domain" description="STAS" evidence="1">
    <location>
        <begin position="10"/>
        <end position="103"/>
    </location>
</feature>
<proteinExistence type="predicted"/>
<dbReference type="PROSITE" id="PS50801">
    <property type="entry name" value="STAS"/>
    <property type="match status" value="1"/>
</dbReference>
<dbReference type="CDD" id="cd07043">
    <property type="entry name" value="STAS_anti-anti-sigma_factors"/>
    <property type="match status" value="1"/>
</dbReference>
<protein>
    <submittedName>
        <fullName evidence="2">SpoIIAA family protein</fullName>
    </submittedName>
</protein>
<sequence length="103" mass="11159">MSQAEGAMSDVTVVVLPPRFDFQHHVVFTASYENFIANPTSSTLQLNFAQVTYLDTSALGMLMLLAKKNSASNASAGLVIVGAFGSCREMLEIANMSSYFDIR</sequence>
<reference evidence="2 3" key="1">
    <citation type="journal article" date="2017" name="Environ. Microbiol.">
        <title>Genomic and physiological analyses of 'Reinekea forsetii' reveal a versatile opportunistic lifestyle during spring algae blooms.</title>
        <authorList>
            <person name="Avci B."/>
            <person name="Hahnke R.L."/>
            <person name="Chafee M."/>
            <person name="Fischer T."/>
            <person name="Gruber-Vodicka H."/>
            <person name="Tegetmeyer H.E."/>
            <person name="Harder J."/>
            <person name="Fuchs B.M."/>
            <person name="Amann R.I."/>
            <person name="Teeling H."/>
        </authorList>
    </citation>
    <scope>NUCLEOTIDE SEQUENCE [LARGE SCALE GENOMIC DNA]</scope>
    <source>
        <strain evidence="2 3">Hel1_31_D35</strain>
    </source>
</reference>
<keyword evidence="3" id="KW-1185">Reference proteome</keyword>
<dbReference type="EMBL" id="CP011797">
    <property type="protein sequence ID" value="ATX76910.1"/>
    <property type="molecule type" value="Genomic_DNA"/>
</dbReference>
<dbReference type="SUPFAM" id="SSF52091">
    <property type="entry name" value="SpoIIaa-like"/>
    <property type="match status" value="1"/>
</dbReference>
<gene>
    <name evidence="2" type="ORF">REIFOR_01772</name>
</gene>